<name>A0A0J8G5S2_9LIST</name>
<dbReference type="PATRIC" id="fig|1430899.3.peg.2679"/>
<reference evidence="5 6" key="1">
    <citation type="journal article" date="2015" name="Genome Biol. Evol.">
        <title>Comparative Genomics of Listeria Sensu Lato: Genus-Wide Differences in Evolutionary Dynamics and the Progressive Gain of Complex, Potentially Pathogenicity-Related Traits through Lateral Gene Transfer.</title>
        <authorList>
            <person name="Chiara M."/>
            <person name="Caruso M."/>
            <person name="D'Erchia A.M."/>
            <person name="Manzari C."/>
            <person name="Fraccalvieri R."/>
            <person name="Goffredo E."/>
            <person name="Latorre L."/>
            <person name="Miccolupo A."/>
            <person name="Padalino I."/>
            <person name="Santagada G."/>
            <person name="Chiocco D."/>
            <person name="Pesole G."/>
            <person name="Horner D.S."/>
            <person name="Parisi A."/>
        </authorList>
    </citation>
    <scope>NUCLEOTIDE SEQUENCE [LARGE SCALE GENOMIC DNA]</scope>
    <source>
        <strain evidence="5 6">1991</strain>
    </source>
</reference>
<feature type="transmembrane region" description="Helical" evidence="4">
    <location>
        <begin position="56"/>
        <end position="81"/>
    </location>
</feature>
<dbReference type="RefSeq" id="WP_007477739.1">
    <property type="nucleotide sequence ID" value="NZ_KQ130623.1"/>
</dbReference>
<keyword evidence="4" id="KW-0812">Transmembrane</keyword>
<evidence type="ECO:0000256" key="4">
    <source>
        <dbReference type="SAM" id="Phobius"/>
    </source>
</evidence>
<dbReference type="Gene3D" id="3.90.550.10">
    <property type="entry name" value="Spore Coat Polysaccharide Biosynthesis Protein SpsA, Chain A"/>
    <property type="match status" value="1"/>
</dbReference>
<gene>
    <name evidence="5" type="ORF">X560_2628</name>
</gene>
<dbReference type="SUPFAM" id="SSF53448">
    <property type="entry name" value="Nucleotide-diphospho-sugar transferases"/>
    <property type="match status" value="1"/>
</dbReference>
<keyword evidence="2 5" id="KW-0328">Glycosyltransferase</keyword>
<comment type="similarity">
    <text evidence="1">Belongs to the glycosyltransferase 2 family.</text>
</comment>
<keyword evidence="6" id="KW-1185">Reference proteome</keyword>
<feature type="transmembrane region" description="Helical" evidence="4">
    <location>
        <begin position="430"/>
        <end position="454"/>
    </location>
</feature>
<sequence length="473" mass="55062">MKKTVIYNLAFLLLFFSIFLLMSRILTGTVVGTDIFGKHIEMATDLPNSFYKIFLFSLFGLITFDILAVCYYVSLSFWGLLGAKKYPDQKPVHKFHIIIPAKDEGEVIEQTVQTLANLNYPAELYTITVIADNCEDDTFQRLQNYPIFIFENKSERNAPRGKPHALRSYFSNCKEWMDADYLIILDADNIMHPDYLYQMNNQFIAMPELVCSQGYLGSKNVTSSFLASGYSASYFHANRIYQLAKAKLGWNTTIGGTGFALSTDYIIKHGWNPRSYTEDFELQTELAISGKKTSWNHHAIIYDEKPNSLRVSTKQRTRWAQGHWFVAFSSILVQFFTLIRSKSLRELNSRIENIFYSFSMLSPLLGLIITISALIFKSEYNYVLPIWDLVLLWILLDSYRFIALPIFTIFNELPKNFQAKKTNRFKLFFQLWIGMYYASITYIYPQIIGFFTCMRKQNKWVKTKHSVKYQEGH</sequence>
<dbReference type="AlphaFoldDB" id="A0A0J8G5S2"/>
<accession>A0A0J8G5S2</accession>
<evidence type="ECO:0000256" key="3">
    <source>
        <dbReference type="ARBA" id="ARBA00022679"/>
    </source>
</evidence>
<evidence type="ECO:0000313" key="6">
    <source>
        <dbReference type="Proteomes" id="UP000052258"/>
    </source>
</evidence>
<keyword evidence="3 5" id="KW-0808">Transferase</keyword>
<dbReference type="EMBL" id="AZHO01000038">
    <property type="protein sequence ID" value="KMT57930.1"/>
    <property type="molecule type" value="Genomic_DNA"/>
</dbReference>
<keyword evidence="4" id="KW-0472">Membrane</keyword>
<dbReference type="Proteomes" id="UP000052258">
    <property type="component" value="Unassembled WGS sequence"/>
</dbReference>
<evidence type="ECO:0000256" key="1">
    <source>
        <dbReference type="ARBA" id="ARBA00006739"/>
    </source>
</evidence>
<dbReference type="PANTHER" id="PTHR43630">
    <property type="entry name" value="POLY-BETA-1,6-N-ACETYL-D-GLUCOSAMINE SYNTHASE"/>
    <property type="match status" value="1"/>
</dbReference>
<proteinExistence type="inferred from homology"/>
<dbReference type="Pfam" id="PF13641">
    <property type="entry name" value="Glyco_tranf_2_3"/>
    <property type="match status" value="1"/>
</dbReference>
<dbReference type="GO" id="GO:0016757">
    <property type="term" value="F:glycosyltransferase activity"/>
    <property type="evidence" value="ECO:0007669"/>
    <property type="project" value="UniProtKB-KW"/>
</dbReference>
<protein>
    <submittedName>
        <fullName evidence="5">N-acetylglucosaminyltransferase</fullName>
    </submittedName>
</protein>
<evidence type="ECO:0000313" key="5">
    <source>
        <dbReference type="EMBL" id="KMT57930.1"/>
    </source>
</evidence>
<dbReference type="PANTHER" id="PTHR43630:SF1">
    <property type="entry name" value="POLY-BETA-1,6-N-ACETYL-D-GLUCOSAMINE SYNTHASE"/>
    <property type="match status" value="1"/>
</dbReference>
<feature type="transmembrane region" description="Helical" evidence="4">
    <location>
        <begin position="322"/>
        <end position="339"/>
    </location>
</feature>
<organism evidence="5 6">
    <name type="scientific">Listeria fleischmannii 1991</name>
    <dbReference type="NCBI Taxonomy" id="1430899"/>
    <lineage>
        <taxon>Bacteria</taxon>
        <taxon>Bacillati</taxon>
        <taxon>Bacillota</taxon>
        <taxon>Bacilli</taxon>
        <taxon>Bacillales</taxon>
        <taxon>Listeriaceae</taxon>
        <taxon>Listeria</taxon>
    </lineage>
</organism>
<evidence type="ECO:0000256" key="2">
    <source>
        <dbReference type="ARBA" id="ARBA00022676"/>
    </source>
</evidence>
<feature type="transmembrane region" description="Helical" evidence="4">
    <location>
        <begin position="388"/>
        <end position="410"/>
    </location>
</feature>
<dbReference type="CDD" id="cd06438">
    <property type="entry name" value="EpsO_like"/>
    <property type="match status" value="1"/>
</dbReference>
<dbReference type="InterPro" id="IPR029044">
    <property type="entry name" value="Nucleotide-diphossugar_trans"/>
</dbReference>
<comment type="caution">
    <text evidence="5">The sequence shown here is derived from an EMBL/GenBank/DDBJ whole genome shotgun (WGS) entry which is preliminary data.</text>
</comment>
<keyword evidence="4" id="KW-1133">Transmembrane helix</keyword>
<feature type="transmembrane region" description="Helical" evidence="4">
    <location>
        <begin position="354"/>
        <end position="376"/>
    </location>
</feature>